<dbReference type="InterPro" id="IPR036388">
    <property type="entry name" value="WH-like_DNA-bd_sf"/>
</dbReference>
<dbReference type="PANTHER" id="PTHR16206">
    <property type="entry name" value="DEP DOMAIN-CONTAINING"/>
    <property type="match status" value="1"/>
</dbReference>
<sequence>MKFKVKKNWNDVILAFRNGMPVGRHRRYMKTYIDCFSTSEATDWLHEYLKNNANFGPDVTRARVIEDVRGSKHNRADIQDNGRLFRFTLLSPVKSRTPFKDRRDLINQEQQFQIDGQIGKVPSMPCLNVEKLPSCHILVKDLTLVDIEEIWKNMTLDRLQIVLDIEEMDDILDSNCVNGKYIKHNCTFINKNGVVTNIDPKDQLPHWALSAMKCLAHCKY</sequence>
<comment type="caution">
    <text evidence="1">The sequence shown here is derived from an EMBL/GenBank/DDBJ whole genome shotgun (WGS) entry which is preliminary data.</text>
</comment>
<keyword evidence="2" id="KW-1185">Reference proteome</keyword>
<evidence type="ECO:0000313" key="2">
    <source>
        <dbReference type="Proteomes" id="UP001217089"/>
    </source>
</evidence>
<gene>
    <name evidence="1" type="ORF">KUTeg_016504</name>
</gene>
<name>A0ABQ9EL17_TEGGR</name>
<dbReference type="Proteomes" id="UP001217089">
    <property type="component" value="Unassembled WGS sequence"/>
</dbReference>
<evidence type="ECO:0000313" key="1">
    <source>
        <dbReference type="EMBL" id="KAJ8305959.1"/>
    </source>
</evidence>
<proteinExistence type="predicted"/>
<dbReference type="PANTHER" id="PTHR16206:SF4">
    <property type="entry name" value="PROTEIN LET-99"/>
    <property type="match status" value="1"/>
</dbReference>
<dbReference type="EMBL" id="JARBDR010000813">
    <property type="protein sequence ID" value="KAJ8305959.1"/>
    <property type="molecule type" value="Genomic_DNA"/>
</dbReference>
<organism evidence="1 2">
    <name type="scientific">Tegillarca granosa</name>
    <name type="common">Malaysian cockle</name>
    <name type="synonym">Anadara granosa</name>
    <dbReference type="NCBI Taxonomy" id="220873"/>
    <lineage>
        <taxon>Eukaryota</taxon>
        <taxon>Metazoa</taxon>
        <taxon>Spiralia</taxon>
        <taxon>Lophotrochozoa</taxon>
        <taxon>Mollusca</taxon>
        <taxon>Bivalvia</taxon>
        <taxon>Autobranchia</taxon>
        <taxon>Pteriomorphia</taxon>
        <taxon>Arcoida</taxon>
        <taxon>Arcoidea</taxon>
        <taxon>Arcidae</taxon>
        <taxon>Tegillarca</taxon>
    </lineage>
</organism>
<dbReference type="Gene3D" id="1.10.10.10">
    <property type="entry name" value="Winged helix-like DNA-binding domain superfamily/Winged helix DNA-binding domain"/>
    <property type="match status" value="1"/>
</dbReference>
<accession>A0ABQ9EL17</accession>
<evidence type="ECO:0008006" key="3">
    <source>
        <dbReference type="Google" id="ProtNLM"/>
    </source>
</evidence>
<dbReference type="InterPro" id="IPR036390">
    <property type="entry name" value="WH_DNA-bd_sf"/>
</dbReference>
<reference evidence="1 2" key="1">
    <citation type="submission" date="2022-12" db="EMBL/GenBank/DDBJ databases">
        <title>Chromosome-level genome of Tegillarca granosa.</title>
        <authorList>
            <person name="Kim J."/>
        </authorList>
    </citation>
    <scope>NUCLEOTIDE SEQUENCE [LARGE SCALE GENOMIC DNA]</scope>
    <source>
        <strain evidence="1">Teg-2019</strain>
        <tissue evidence="1">Adductor muscle</tissue>
    </source>
</reference>
<protein>
    <recommendedName>
        <fullName evidence="3">DEP domain-containing protein</fullName>
    </recommendedName>
</protein>
<dbReference type="SUPFAM" id="SSF46785">
    <property type="entry name" value="Winged helix' DNA-binding domain"/>
    <property type="match status" value="1"/>
</dbReference>